<keyword evidence="2" id="KW-1185">Reference proteome</keyword>
<dbReference type="PANTHER" id="PTHR24159">
    <property type="match status" value="1"/>
</dbReference>
<gene>
    <name evidence="1" type="ORF">M9Y10_032692</name>
</gene>
<comment type="caution">
    <text evidence="1">The sequence shown here is derived from an EMBL/GenBank/DDBJ whole genome shotgun (WGS) entry which is preliminary data.</text>
</comment>
<dbReference type="SUPFAM" id="SSF48403">
    <property type="entry name" value="Ankyrin repeat"/>
    <property type="match status" value="1"/>
</dbReference>
<evidence type="ECO:0008006" key="3">
    <source>
        <dbReference type="Google" id="ProtNLM"/>
    </source>
</evidence>
<protein>
    <recommendedName>
        <fullName evidence="3">DUF3447 domain-containing protein</fullName>
    </recommendedName>
</protein>
<dbReference type="Proteomes" id="UP001470230">
    <property type="component" value="Unassembled WGS sequence"/>
</dbReference>
<proteinExistence type="predicted"/>
<dbReference type="InterPro" id="IPR036770">
    <property type="entry name" value="Ankyrin_rpt-contain_sf"/>
</dbReference>
<name>A0ABR2GYF5_9EUKA</name>
<evidence type="ECO:0000313" key="1">
    <source>
        <dbReference type="EMBL" id="KAK8838656.1"/>
    </source>
</evidence>
<organism evidence="1 2">
    <name type="scientific">Tritrichomonas musculus</name>
    <dbReference type="NCBI Taxonomy" id="1915356"/>
    <lineage>
        <taxon>Eukaryota</taxon>
        <taxon>Metamonada</taxon>
        <taxon>Parabasalia</taxon>
        <taxon>Tritrichomonadida</taxon>
        <taxon>Tritrichomonadidae</taxon>
        <taxon>Tritrichomonas</taxon>
    </lineage>
</organism>
<dbReference type="PANTHER" id="PTHR24159:SF5">
    <property type="entry name" value="ANK_REP_REGION DOMAIN-CONTAINING PROTEIN"/>
    <property type="match status" value="1"/>
</dbReference>
<sequence length="403" mass="48312">MNQEESKTIKLKEYIALKKELHEKILNFLDDEEDSQYTFDQLIQIVSLQNITQNRNEFREFINLIKKIYSNHHRSQEFQNKIIQIILHYSKEIKQTFPNLEIFQLFENYKMILSLLIQNKIVKIDKTVAKYITLKDTEEIFYFFPKIKKYIDTKTSNKIMKDILTKYPDMSHKTFKKKCEIGENDSYLCQLIRDDNVQEFISYVNKSNIPLDSRIKNSIFETNPLFKENIEITIIRYAAFFGSIQIIKYLVLNNVPLKKSLWIYAIHSNNAELIHYLEENNVKPPDKIRINTGILLTRKYFKGNFTCPYGESIRCHHKSITRYIEDNYLEDKSNTKTNDFLENFIINSYNYEYFPNRITDQYSFFSNLCLFDYCKLVEFFFKEKGLKSSASVKRFIILIRLIL</sequence>
<reference evidence="1 2" key="1">
    <citation type="submission" date="2024-04" db="EMBL/GenBank/DDBJ databases">
        <title>Tritrichomonas musculus Genome.</title>
        <authorList>
            <person name="Alves-Ferreira E."/>
            <person name="Grigg M."/>
            <person name="Lorenzi H."/>
            <person name="Galac M."/>
        </authorList>
    </citation>
    <scope>NUCLEOTIDE SEQUENCE [LARGE SCALE GENOMIC DNA]</scope>
    <source>
        <strain evidence="1 2">EAF2021</strain>
    </source>
</reference>
<dbReference type="EMBL" id="JAPFFF010000054">
    <property type="protein sequence ID" value="KAK8838656.1"/>
    <property type="molecule type" value="Genomic_DNA"/>
</dbReference>
<accession>A0ABR2GYF5</accession>
<evidence type="ECO:0000313" key="2">
    <source>
        <dbReference type="Proteomes" id="UP001470230"/>
    </source>
</evidence>